<dbReference type="GO" id="GO:0004818">
    <property type="term" value="F:glutamate-tRNA ligase activity"/>
    <property type="evidence" value="ECO:0007669"/>
    <property type="project" value="UniProtKB-EC"/>
</dbReference>
<dbReference type="InterPro" id="IPR033910">
    <property type="entry name" value="GluRS_core"/>
</dbReference>
<evidence type="ECO:0000256" key="5">
    <source>
        <dbReference type="ARBA" id="ARBA00022917"/>
    </source>
</evidence>
<dbReference type="RefSeq" id="WP_379593483.1">
    <property type="nucleotide sequence ID" value="NZ_JBHTKK010000021.1"/>
</dbReference>
<comment type="caution">
    <text evidence="10">The sequence shown here is derived from an EMBL/GenBank/DDBJ whole genome shotgun (WGS) entry which is preliminary data.</text>
</comment>
<dbReference type="EMBL" id="JBHTKK010000021">
    <property type="protein sequence ID" value="MFD1067386.1"/>
    <property type="molecule type" value="Genomic_DNA"/>
</dbReference>
<feature type="domain" description="Glutamyl/glutaminyl-tRNA synthetase class Ib catalytic" evidence="8">
    <location>
        <begin position="4"/>
        <end position="323"/>
    </location>
</feature>
<feature type="domain" description="Aminoacyl-tRNA synthetase class I anticodon-binding" evidence="9">
    <location>
        <begin position="337"/>
        <end position="483"/>
    </location>
</feature>
<dbReference type="SUPFAM" id="SSF48163">
    <property type="entry name" value="An anticodon-binding domain of class I aminoacyl-tRNA synthetases"/>
    <property type="match status" value="1"/>
</dbReference>
<dbReference type="SUPFAM" id="SSF52374">
    <property type="entry name" value="Nucleotidylyl transferase"/>
    <property type="match status" value="1"/>
</dbReference>
<dbReference type="Gene3D" id="3.40.50.620">
    <property type="entry name" value="HUPs"/>
    <property type="match status" value="1"/>
</dbReference>
<evidence type="ECO:0000256" key="2">
    <source>
        <dbReference type="ARBA" id="ARBA00022598"/>
    </source>
</evidence>
<protein>
    <recommendedName>
        <fullName evidence="7">Glutamate--tRNA ligase</fullName>
        <ecNumber evidence="7">6.1.1.17</ecNumber>
    </recommendedName>
    <alternativeName>
        <fullName evidence="7">Glutamyl-tRNA synthetase</fullName>
        <shortName evidence="7">GluRS</shortName>
    </alternativeName>
</protein>
<name>A0ABW3NLP3_9BACI</name>
<evidence type="ECO:0000256" key="6">
    <source>
        <dbReference type="ARBA" id="ARBA00023146"/>
    </source>
</evidence>
<dbReference type="InterPro" id="IPR000924">
    <property type="entry name" value="Glu/Gln-tRNA-synth"/>
</dbReference>
<organism evidence="10 11">
    <name type="scientific">Oceanobacillus locisalsi</name>
    <dbReference type="NCBI Taxonomy" id="546107"/>
    <lineage>
        <taxon>Bacteria</taxon>
        <taxon>Bacillati</taxon>
        <taxon>Bacillota</taxon>
        <taxon>Bacilli</taxon>
        <taxon>Bacillales</taxon>
        <taxon>Bacillaceae</taxon>
        <taxon>Oceanobacillus</taxon>
    </lineage>
</organism>
<keyword evidence="4 7" id="KW-0067">ATP-binding</keyword>
<dbReference type="CDD" id="cd00808">
    <property type="entry name" value="GluRS_core"/>
    <property type="match status" value="1"/>
</dbReference>
<reference evidence="11" key="1">
    <citation type="journal article" date="2019" name="Int. J. Syst. Evol. Microbiol.">
        <title>The Global Catalogue of Microorganisms (GCM) 10K type strain sequencing project: providing services to taxonomists for standard genome sequencing and annotation.</title>
        <authorList>
            <consortium name="The Broad Institute Genomics Platform"/>
            <consortium name="The Broad Institute Genome Sequencing Center for Infectious Disease"/>
            <person name="Wu L."/>
            <person name="Ma J."/>
        </authorList>
    </citation>
    <scope>NUCLEOTIDE SEQUENCE [LARGE SCALE GENOMIC DNA]</scope>
    <source>
        <strain evidence="11">CCUG 56608</strain>
    </source>
</reference>
<feature type="short sequence motif" description="'HIGH' region" evidence="7">
    <location>
        <begin position="11"/>
        <end position="21"/>
    </location>
</feature>
<evidence type="ECO:0000256" key="1">
    <source>
        <dbReference type="ARBA" id="ARBA00007894"/>
    </source>
</evidence>
<dbReference type="InterPro" id="IPR045462">
    <property type="entry name" value="aa-tRNA-synth_I_cd-bd"/>
</dbReference>
<evidence type="ECO:0000313" key="11">
    <source>
        <dbReference type="Proteomes" id="UP001597041"/>
    </source>
</evidence>
<dbReference type="PANTHER" id="PTHR43311">
    <property type="entry name" value="GLUTAMATE--TRNA LIGASE"/>
    <property type="match status" value="1"/>
</dbReference>
<dbReference type="InterPro" id="IPR008925">
    <property type="entry name" value="aa_tRNA-synth_I_cd-bd_sf"/>
</dbReference>
<dbReference type="Pfam" id="PF00749">
    <property type="entry name" value="tRNA-synt_1c"/>
    <property type="match status" value="1"/>
</dbReference>
<feature type="short sequence motif" description="'KMSKS' region" evidence="7">
    <location>
        <begin position="252"/>
        <end position="256"/>
    </location>
</feature>
<comment type="caution">
    <text evidence="7">Lacks conserved residue(s) required for the propagation of feature annotation.</text>
</comment>
<dbReference type="InterPro" id="IPR020058">
    <property type="entry name" value="Glu/Gln-tRNA-synth_Ib_cat-dom"/>
</dbReference>
<dbReference type="InterPro" id="IPR004527">
    <property type="entry name" value="Glu-tRNA-ligase_bac/mito"/>
</dbReference>
<sequence length="489" mass="56899">MSKEVRVRYAPSPTGHLHIGNARTALFNYLYARHFDGKFIIRTEDTDAKRNVEGGEESQLKYLKWLGLEWDEGADIGGDYGPYRQTERLDIYQKFVNELLERDLAYKCYMTEDELEAERKEQRANGQVPKYAGKHSNLTEEEIRNFEAEGRTPSIRIRVPQNETYTFQDIVRGEITFESSDFGDWVIVKKNGIPTYNFAVAIDDHFMEITDVLRGEEHISNTPKQMMVFDAFGWTAPRYGHMTLILNEERKKLSKRDEHILQFIEQYRNLGYLPEAMFNFISLLGWSPVGEEEMFTQEELINIFDPERLSTSAAIFDQHKLKWMNNEYIKKADLSRVVDLALPHLIKAGKLPENMDDATREWAENVISLYREQLRYGAEIVALTELFFQEDITYGEAEWEVLKEQQVPEVLQVFTDKLIHLESFDKDSIKAQFKATQKETGHRGKKLFMPIRVATTGQTHGPELPFAIELLGRDVVVKRLDKLLKEMDA</sequence>
<comment type="subcellular location">
    <subcellularLocation>
        <location evidence="7">Cytoplasm</location>
    </subcellularLocation>
</comment>
<keyword evidence="11" id="KW-1185">Reference proteome</keyword>
<dbReference type="InterPro" id="IPR020751">
    <property type="entry name" value="aa-tRNA-synth_I_codon-bd_sub2"/>
</dbReference>
<evidence type="ECO:0000259" key="9">
    <source>
        <dbReference type="Pfam" id="PF19269"/>
    </source>
</evidence>
<keyword evidence="7" id="KW-0963">Cytoplasm</keyword>
<keyword evidence="2 7" id="KW-0436">Ligase</keyword>
<proteinExistence type="inferred from homology"/>
<dbReference type="Gene3D" id="1.10.10.350">
    <property type="match status" value="1"/>
</dbReference>
<dbReference type="HAMAP" id="MF_00022">
    <property type="entry name" value="Glu_tRNA_synth_type1"/>
    <property type="match status" value="1"/>
</dbReference>
<gene>
    <name evidence="7 10" type="primary">gltX</name>
    <name evidence="10" type="ORF">ACFQ19_15375</name>
</gene>
<evidence type="ECO:0000256" key="3">
    <source>
        <dbReference type="ARBA" id="ARBA00022741"/>
    </source>
</evidence>
<dbReference type="EC" id="6.1.1.17" evidence="7"/>
<keyword evidence="3 7" id="KW-0547">Nucleotide-binding</keyword>
<evidence type="ECO:0000256" key="7">
    <source>
        <dbReference type="HAMAP-Rule" id="MF_00022"/>
    </source>
</evidence>
<keyword evidence="6 7" id="KW-0030">Aminoacyl-tRNA synthetase</keyword>
<dbReference type="PROSITE" id="PS00178">
    <property type="entry name" value="AA_TRNA_LIGASE_I"/>
    <property type="match status" value="1"/>
</dbReference>
<dbReference type="Pfam" id="PF19269">
    <property type="entry name" value="Anticodon_2"/>
    <property type="match status" value="1"/>
</dbReference>
<dbReference type="InterPro" id="IPR049940">
    <property type="entry name" value="GluQ/Sye"/>
</dbReference>
<comment type="subunit">
    <text evidence="7">Monomer.</text>
</comment>
<dbReference type="NCBIfam" id="TIGR00464">
    <property type="entry name" value="gltX_bact"/>
    <property type="match status" value="1"/>
</dbReference>
<evidence type="ECO:0000313" key="10">
    <source>
        <dbReference type="EMBL" id="MFD1067386.1"/>
    </source>
</evidence>
<feature type="binding site" evidence="7">
    <location>
        <position position="255"/>
    </location>
    <ligand>
        <name>ATP</name>
        <dbReference type="ChEBI" id="CHEBI:30616"/>
    </ligand>
</feature>
<dbReference type="Proteomes" id="UP001597041">
    <property type="component" value="Unassembled WGS sequence"/>
</dbReference>
<accession>A0ABW3NLP3</accession>
<evidence type="ECO:0000256" key="4">
    <source>
        <dbReference type="ARBA" id="ARBA00022840"/>
    </source>
</evidence>
<dbReference type="InterPro" id="IPR014729">
    <property type="entry name" value="Rossmann-like_a/b/a_fold"/>
</dbReference>
<comment type="similarity">
    <text evidence="1 7">Belongs to the class-I aminoacyl-tRNA synthetase family. Glutamate--tRNA ligase type 1 subfamily.</text>
</comment>
<dbReference type="PANTHER" id="PTHR43311:SF2">
    <property type="entry name" value="GLUTAMATE--TRNA LIGASE, MITOCHONDRIAL-RELATED"/>
    <property type="match status" value="1"/>
</dbReference>
<dbReference type="PRINTS" id="PR00987">
    <property type="entry name" value="TRNASYNTHGLU"/>
</dbReference>
<comment type="function">
    <text evidence="7">Catalyzes the attachment of glutamate to tRNA(Glu) in a two-step reaction: glutamate is first activated by ATP to form Glu-AMP and then transferred to the acceptor end of tRNA(Glu).</text>
</comment>
<evidence type="ECO:0000259" key="8">
    <source>
        <dbReference type="Pfam" id="PF00749"/>
    </source>
</evidence>
<comment type="catalytic activity">
    <reaction evidence="7">
        <text>tRNA(Glu) + L-glutamate + ATP = L-glutamyl-tRNA(Glu) + AMP + diphosphate</text>
        <dbReference type="Rhea" id="RHEA:23540"/>
        <dbReference type="Rhea" id="RHEA-COMP:9663"/>
        <dbReference type="Rhea" id="RHEA-COMP:9680"/>
        <dbReference type="ChEBI" id="CHEBI:29985"/>
        <dbReference type="ChEBI" id="CHEBI:30616"/>
        <dbReference type="ChEBI" id="CHEBI:33019"/>
        <dbReference type="ChEBI" id="CHEBI:78442"/>
        <dbReference type="ChEBI" id="CHEBI:78520"/>
        <dbReference type="ChEBI" id="CHEBI:456215"/>
        <dbReference type="EC" id="6.1.1.17"/>
    </reaction>
</comment>
<dbReference type="InterPro" id="IPR001412">
    <property type="entry name" value="aa-tRNA-synth_I_CS"/>
</dbReference>
<keyword evidence="5 7" id="KW-0648">Protein biosynthesis</keyword>